<gene>
    <name evidence="3" type="ORF">B0H64DRAFT_427284</name>
</gene>
<reference evidence="3" key="2">
    <citation type="submission" date="2023-06" db="EMBL/GenBank/DDBJ databases">
        <authorList>
            <consortium name="Lawrence Berkeley National Laboratory"/>
            <person name="Haridas S."/>
            <person name="Hensen N."/>
            <person name="Bonometti L."/>
            <person name="Westerberg I."/>
            <person name="Brannstrom I.O."/>
            <person name="Guillou S."/>
            <person name="Cros-Aarteil S."/>
            <person name="Calhoun S."/>
            <person name="Kuo A."/>
            <person name="Mondo S."/>
            <person name="Pangilinan J."/>
            <person name="Riley R."/>
            <person name="Labutti K."/>
            <person name="Andreopoulos B."/>
            <person name="Lipzen A."/>
            <person name="Chen C."/>
            <person name="Yanf M."/>
            <person name="Daum C."/>
            <person name="Ng V."/>
            <person name="Clum A."/>
            <person name="Steindorff A."/>
            <person name="Ohm R."/>
            <person name="Martin F."/>
            <person name="Silar P."/>
            <person name="Natvig D."/>
            <person name="Lalanne C."/>
            <person name="Gautier V."/>
            <person name="Ament-Velasquez S.L."/>
            <person name="Kruys A."/>
            <person name="Hutchinson M.I."/>
            <person name="Powell A.J."/>
            <person name="Barry K."/>
            <person name="Miller A.N."/>
            <person name="Grigoriev I.V."/>
            <person name="Debuchy R."/>
            <person name="Gladieux P."/>
            <person name="Thoren M.H."/>
            <person name="Johannesson H."/>
        </authorList>
    </citation>
    <scope>NUCLEOTIDE SEQUENCE</scope>
    <source>
        <strain evidence="3">CBS 168.71</strain>
    </source>
</reference>
<dbReference type="AlphaFoldDB" id="A0AAE0H7S3"/>
<protein>
    <recommendedName>
        <fullName evidence="2">DUF6604 domain-containing protein</fullName>
    </recommendedName>
</protein>
<dbReference type="EMBL" id="JAUEPN010000010">
    <property type="protein sequence ID" value="KAK3291270.1"/>
    <property type="molecule type" value="Genomic_DNA"/>
</dbReference>
<evidence type="ECO:0000313" key="4">
    <source>
        <dbReference type="Proteomes" id="UP001278766"/>
    </source>
</evidence>
<feature type="compositionally biased region" description="Basic residues" evidence="1">
    <location>
        <begin position="160"/>
        <end position="181"/>
    </location>
</feature>
<dbReference type="PANTHER" id="PTHR38795:SF1">
    <property type="entry name" value="DUF6604 DOMAIN-CONTAINING PROTEIN"/>
    <property type="match status" value="1"/>
</dbReference>
<dbReference type="InterPro" id="IPR046539">
    <property type="entry name" value="DUF6604"/>
</dbReference>
<dbReference type="PANTHER" id="PTHR38795">
    <property type="entry name" value="DUF6604 DOMAIN-CONTAINING PROTEIN"/>
    <property type="match status" value="1"/>
</dbReference>
<comment type="caution">
    <text evidence="3">The sequence shown here is derived from an EMBL/GenBank/DDBJ whole genome shotgun (WGS) entry which is preliminary data.</text>
</comment>
<evidence type="ECO:0000313" key="3">
    <source>
        <dbReference type="EMBL" id="KAK3291270.1"/>
    </source>
</evidence>
<feature type="region of interest" description="Disordered" evidence="1">
    <location>
        <begin position="129"/>
        <end position="183"/>
    </location>
</feature>
<dbReference type="RefSeq" id="XP_062654784.1">
    <property type="nucleotide sequence ID" value="XM_062805774.1"/>
</dbReference>
<name>A0AAE0H7S3_9PEZI</name>
<dbReference type="PIRSF" id="PIRSF028035">
    <property type="entry name" value="UCP028035"/>
    <property type="match status" value="1"/>
</dbReference>
<dbReference type="Proteomes" id="UP001278766">
    <property type="component" value="Unassembled WGS sequence"/>
</dbReference>
<sequence length="925" mass="104961">MAKVEQVNTTGQITVANLVVLSRLIAKHIKTVPPPILRLFRSVIDARTAARETFQQIVAENPNPEIERSNVSHGYFIDALTEAFHALGGESWNPNCTMDDAAIDANAPNPKDSLDRLLLTNQFTALDLGNTADTDERAEGSDDEATSDGQPRKRPDLVQRRRRQARLGKGKKAKRAGKRKERPQDDIPLERYRIIDDVQAATTLASPEYMMAVCTIMLEWVDLRMYLQDVWRECAYDGLNTAVAAAVSHIAVTMIQRSAAEIFVDFPGYDFYELIMITITRGKPERTEGLFKHTVHAPGGEGKTVQAIFADIKEDVMIHTYHDLIDFIEDAQKTRSNRPTKRMLGEIRDWDPNFNLEQATDEERIRWRRCYTINWLYDLVNAFSSFLVNDNTEGYVLENINWSPTGPWAKYRRVLGLNEFAGFVTSLAMQKPGTKILGRILPHHVFQLQCIVDSLMVSRGWSHSPSKGHKLKPPPPNFRPRRDIDLFLDREHERTGRGFLEAVAVLKDHCITDSMLHQDPGRHGQTGMMLDHFRREFAQCLGTSSLSKDRPGIPIVTDIPPSRFSNTDANGLWEYSPFLCGTGLMEALEFAYLYGVYLWDRFPEPLTILHLHNMLVKKGYLKTPVGLFDALAQLFAQAIFIDGRVPSSNFTNAYNARMRAGSSAGKKGRDARRNAQQGYDYHSTMAVEHNQFFNIQSGLCLLRRHKWNLHTIPDAEIPLRSPLFIARISQTNRTLDPKTQQLRLDDTELVRRARADGLSDDEIMAMGARKGGTSAGRTSTRRFKRPDEAAGRHRLLAYAKAHVMGDVACSQRPLSSLNYVAVACSMMMLFESMEEKLCERRNAVYVQVYETTDTWAASKRVGLVHEAMAGGDEECLELMAEAFEEMRISFMVHVYWEKLPPFEEYVATLNYEELEGVEWDGCPIM</sequence>
<reference evidence="3" key="1">
    <citation type="journal article" date="2023" name="Mol. Phylogenet. Evol.">
        <title>Genome-scale phylogeny and comparative genomics of the fungal order Sordariales.</title>
        <authorList>
            <person name="Hensen N."/>
            <person name="Bonometti L."/>
            <person name="Westerberg I."/>
            <person name="Brannstrom I.O."/>
            <person name="Guillou S."/>
            <person name="Cros-Aarteil S."/>
            <person name="Calhoun S."/>
            <person name="Haridas S."/>
            <person name="Kuo A."/>
            <person name="Mondo S."/>
            <person name="Pangilinan J."/>
            <person name="Riley R."/>
            <person name="LaButti K."/>
            <person name="Andreopoulos B."/>
            <person name="Lipzen A."/>
            <person name="Chen C."/>
            <person name="Yan M."/>
            <person name="Daum C."/>
            <person name="Ng V."/>
            <person name="Clum A."/>
            <person name="Steindorff A."/>
            <person name="Ohm R.A."/>
            <person name="Martin F."/>
            <person name="Silar P."/>
            <person name="Natvig D.O."/>
            <person name="Lalanne C."/>
            <person name="Gautier V."/>
            <person name="Ament-Velasquez S.L."/>
            <person name="Kruys A."/>
            <person name="Hutchinson M.I."/>
            <person name="Powell A.J."/>
            <person name="Barry K."/>
            <person name="Miller A.N."/>
            <person name="Grigoriev I.V."/>
            <person name="Debuchy R."/>
            <person name="Gladieux P."/>
            <person name="Hiltunen Thoren M."/>
            <person name="Johannesson H."/>
        </authorList>
    </citation>
    <scope>NUCLEOTIDE SEQUENCE</scope>
    <source>
        <strain evidence="3">CBS 168.71</strain>
    </source>
</reference>
<evidence type="ECO:0000256" key="1">
    <source>
        <dbReference type="SAM" id="MobiDB-lite"/>
    </source>
</evidence>
<feature type="compositionally biased region" description="Basic and acidic residues" evidence="1">
    <location>
        <begin position="150"/>
        <end position="159"/>
    </location>
</feature>
<accession>A0AAE0H7S3</accession>
<feature type="domain" description="DUF6604" evidence="2">
    <location>
        <begin position="8"/>
        <end position="263"/>
    </location>
</feature>
<evidence type="ECO:0000259" key="2">
    <source>
        <dbReference type="Pfam" id="PF20253"/>
    </source>
</evidence>
<dbReference type="InterPro" id="IPR016864">
    <property type="entry name" value="UCP028035"/>
</dbReference>
<dbReference type="Pfam" id="PF20253">
    <property type="entry name" value="DUF6604"/>
    <property type="match status" value="1"/>
</dbReference>
<proteinExistence type="predicted"/>
<dbReference type="GeneID" id="87842722"/>
<keyword evidence="4" id="KW-1185">Reference proteome</keyword>
<organism evidence="3 4">
    <name type="scientific">Chaetomium fimeti</name>
    <dbReference type="NCBI Taxonomy" id="1854472"/>
    <lineage>
        <taxon>Eukaryota</taxon>
        <taxon>Fungi</taxon>
        <taxon>Dikarya</taxon>
        <taxon>Ascomycota</taxon>
        <taxon>Pezizomycotina</taxon>
        <taxon>Sordariomycetes</taxon>
        <taxon>Sordariomycetidae</taxon>
        <taxon>Sordariales</taxon>
        <taxon>Chaetomiaceae</taxon>
        <taxon>Chaetomium</taxon>
    </lineage>
</organism>